<dbReference type="GO" id="GO:0042446">
    <property type="term" value="P:hormone biosynthetic process"/>
    <property type="evidence" value="ECO:0007669"/>
    <property type="project" value="TreeGrafter"/>
</dbReference>
<comment type="subcellular location">
    <subcellularLocation>
        <location evidence="3">Endoplasmic reticulum membrane</location>
        <topology evidence="3">Peripheral membrane protein</topology>
    </subcellularLocation>
    <subcellularLocation>
        <location evidence="2">Microsome membrane</location>
        <topology evidence="2">Peripheral membrane protein</topology>
    </subcellularLocation>
</comment>
<dbReference type="OrthoDB" id="1103324at2759"/>
<dbReference type="EMBL" id="MTYJ01000062">
    <property type="protein sequence ID" value="OQV17354.1"/>
    <property type="molecule type" value="Genomic_DNA"/>
</dbReference>
<keyword evidence="10 13" id="KW-0408">Iron</keyword>
<evidence type="ECO:0000256" key="12">
    <source>
        <dbReference type="ARBA" id="ARBA00023136"/>
    </source>
</evidence>
<evidence type="ECO:0000256" key="4">
    <source>
        <dbReference type="ARBA" id="ARBA00010617"/>
    </source>
</evidence>
<comment type="caution">
    <text evidence="16">The sequence shown here is derived from an EMBL/GenBank/DDBJ whole genome shotgun (WGS) entry which is preliminary data.</text>
</comment>
<dbReference type="GO" id="GO:0042448">
    <property type="term" value="P:progesterone metabolic process"/>
    <property type="evidence" value="ECO:0007669"/>
    <property type="project" value="TreeGrafter"/>
</dbReference>
<dbReference type="GO" id="GO:0005506">
    <property type="term" value="F:iron ion binding"/>
    <property type="evidence" value="ECO:0007669"/>
    <property type="project" value="InterPro"/>
</dbReference>
<protein>
    <submittedName>
        <fullName evidence="16">Cytochrome P450 1A1</fullName>
    </submittedName>
</protein>
<dbReference type="PANTHER" id="PTHR24289">
    <property type="entry name" value="STEROID 17-ALPHA-HYDROXYLASE/17,20 LYASE"/>
    <property type="match status" value="1"/>
</dbReference>
<feature type="signal peptide" evidence="15">
    <location>
        <begin position="1"/>
        <end position="18"/>
    </location>
</feature>
<dbReference type="PANTHER" id="PTHR24289:SF1">
    <property type="entry name" value="STEROID 17-ALPHA-HYDROXYLASE_17,20 LYASE"/>
    <property type="match status" value="1"/>
</dbReference>
<organism evidence="16 17">
    <name type="scientific">Hypsibius exemplaris</name>
    <name type="common">Freshwater tardigrade</name>
    <dbReference type="NCBI Taxonomy" id="2072580"/>
    <lineage>
        <taxon>Eukaryota</taxon>
        <taxon>Metazoa</taxon>
        <taxon>Ecdysozoa</taxon>
        <taxon>Tardigrada</taxon>
        <taxon>Eutardigrada</taxon>
        <taxon>Parachela</taxon>
        <taxon>Hypsibioidea</taxon>
        <taxon>Hypsibiidae</taxon>
        <taxon>Hypsibius</taxon>
    </lineage>
</organism>
<reference evidence="17" key="1">
    <citation type="submission" date="2017-01" db="EMBL/GenBank/DDBJ databases">
        <title>Comparative genomics of anhydrobiosis in the tardigrade Hypsibius dujardini.</title>
        <authorList>
            <person name="Yoshida Y."/>
            <person name="Koutsovoulos G."/>
            <person name="Laetsch D."/>
            <person name="Stevens L."/>
            <person name="Kumar S."/>
            <person name="Horikawa D."/>
            <person name="Ishino K."/>
            <person name="Komine S."/>
            <person name="Tomita M."/>
            <person name="Blaxter M."/>
            <person name="Arakawa K."/>
        </authorList>
    </citation>
    <scope>NUCLEOTIDE SEQUENCE [LARGE SCALE GENOMIC DNA]</scope>
    <source>
        <strain evidence="17">Z151</strain>
    </source>
</reference>
<proteinExistence type="inferred from homology"/>
<name>A0A1W0WQ80_HYPEX</name>
<dbReference type="GO" id="GO:0004508">
    <property type="term" value="F:steroid 17-alpha-monooxygenase activity"/>
    <property type="evidence" value="ECO:0007669"/>
    <property type="project" value="TreeGrafter"/>
</dbReference>
<keyword evidence="7" id="KW-0256">Endoplasmic reticulum</keyword>
<keyword evidence="17" id="KW-1185">Reference proteome</keyword>
<dbReference type="Proteomes" id="UP000192578">
    <property type="component" value="Unassembled WGS sequence"/>
</dbReference>
<dbReference type="SUPFAM" id="SSF48264">
    <property type="entry name" value="Cytochrome P450"/>
    <property type="match status" value="1"/>
</dbReference>
<evidence type="ECO:0000256" key="14">
    <source>
        <dbReference type="RuleBase" id="RU000461"/>
    </source>
</evidence>
<accession>A0A1W0WQ80</accession>
<dbReference type="InterPro" id="IPR017972">
    <property type="entry name" value="Cyt_P450_CS"/>
</dbReference>
<dbReference type="AlphaFoldDB" id="A0A1W0WQ80"/>
<evidence type="ECO:0000256" key="1">
    <source>
        <dbReference type="ARBA" id="ARBA00001971"/>
    </source>
</evidence>
<evidence type="ECO:0000313" key="16">
    <source>
        <dbReference type="EMBL" id="OQV17354.1"/>
    </source>
</evidence>
<dbReference type="PRINTS" id="PR00463">
    <property type="entry name" value="EP450I"/>
</dbReference>
<feature type="binding site" description="axial binding residue" evidence="13">
    <location>
        <position position="445"/>
    </location>
    <ligand>
        <name>heme</name>
        <dbReference type="ChEBI" id="CHEBI:30413"/>
    </ligand>
    <ligandPart>
        <name>Fe</name>
        <dbReference type="ChEBI" id="CHEBI:18248"/>
    </ligandPart>
</feature>
<sequence length="503" mass="55840">MLITILLLLLTTFLAVLRRPLWVYIQRMLERQQGRLPPGPFSWPLIGARGNKLVTPWETMTEWAQHYGPIVSFFQGSVFTVVLSDIEVIKAAFKLPAFEGRPLNHFFKEPLGQGIAFTEGARWRKHRKLVVSALRGLAISGNPQMLFDDHLKQVAWNLVERLKSDGPGTAIDPKSLLNVAAGNVISFVVAKDVLTQTDPRLRKILTSVSDIFSAIPSSDILSILPWLKGVPPFNAQTNSFADAFNRLFGVVGDVVADRRHTLSATTQDAEPVDFADAMFRRQRLSDSDDELKDEEIIGMASEIFFAATEDITLSLRWMVLLLTMHPDVQAKLQNEIDAVIGHLRAPSVSDRASLNYLEAVRLESMRYSCETPFSLPHRVTEDTTFMSYHIPKDTTVVANFYAHNTSEAFWGDPNVFRPERFLDGAGKLNGLSSQLLGFSTGRRSCAGENVAKLTLMVLLATAMQNVAFSFPDGEAGPPLVRTNGTALHPPVHKILVIPRTIPA</sequence>
<evidence type="ECO:0000256" key="6">
    <source>
        <dbReference type="ARBA" id="ARBA00022723"/>
    </source>
</evidence>
<keyword evidence="15" id="KW-0732">Signal</keyword>
<dbReference type="Gene3D" id="1.10.630.10">
    <property type="entry name" value="Cytochrome P450"/>
    <property type="match status" value="1"/>
</dbReference>
<dbReference type="Pfam" id="PF00067">
    <property type="entry name" value="p450"/>
    <property type="match status" value="1"/>
</dbReference>
<dbReference type="PROSITE" id="PS00086">
    <property type="entry name" value="CYTOCHROME_P450"/>
    <property type="match status" value="1"/>
</dbReference>
<dbReference type="InterPro" id="IPR036396">
    <property type="entry name" value="Cyt_P450_sf"/>
</dbReference>
<keyword evidence="8" id="KW-0492">Microsome</keyword>
<evidence type="ECO:0000256" key="3">
    <source>
        <dbReference type="ARBA" id="ARBA00004406"/>
    </source>
</evidence>
<keyword evidence="6 13" id="KW-0479">Metal-binding</keyword>
<evidence type="ECO:0000256" key="5">
    <source>
        <dbReference type="ARBA" id="ARBA00022617"/>
    </source>
</evidence>
<dbReference type="InterPro" id="IPR001128">
    <property type="entry name" value="Cyt_P450"/>
</dbReference>
<evidence type="ECO:0000313" key="17">
    <source>
        <dbReference type="Proteomes" id="UP000192578"/>
    </source>
</evidence>
<gene>
    <name evidence="16" type="ORF">BV898_08603</name>
</gene>
<keyword evidence="5 13" id="KW-0349">Heme</keyword>
<evidence type="ECO:0000256" key="11">
    <source>
        <dbReference type="ARBA" id="ARBA00023033"/>
    </source>
</evidence>
<evidence type="ECO:0000256" key="10">
    <source>
        <dbReference type="ARBA" id="ARBA00023004"/>
    </source>
</evidence>
<evidence type="ECO:0000256" key="13">
    <source>
        <dbReference type="PIRSR" id="PIRSR602401-1"/>
    </source>
</evidence>
<dbReference type="GO" id="GO:0005789">
    <property type="term" value="C:endoplasmic reticulum membrane"/>
    <property type="evidence" value="ECO:0007669"/>
    <property type="project" value="UniProtKB-SubCell"/>
</dbReference>
<evidence type="ECO:0000256" key="2">
    <source>
        <dbReference type="ARBA" id="ARBA00004174"/>
    </source>
</evidence>
<keyword evidence="11 14" id="KW-0503">Monooxygenase</keyword>
<evidence type="ECO:0000256" key="15">
    <source>
        <dbReference type="SAM" id="SignalP"/>
    </source>
</evidence>
<feature type="chain" id="PRO_5012076947" evidence="15">
    <location>
        <begin position="19"/>
        <end position="503"/>
    </location>
</feature>
<keyword evidence="12" id="KW-0472">Membrane</keyword>
<keyword evidence="9 14" id="KW-0560">Oxidoreductase</keyword>
<dbReference type="GO" id="GO:0020037">
    <property type="term" value="F:heme binding"/>
    <property type="evidence" value="ECO:0007669"/>
    <property type="project" value="InterPro"/>
</dbReference>
<evidence type="ECO:0000256" key="7">
    <source>
        <dbReference type="ARBA" id="ARBA00022824"/>
    </source>
</evidence>
<comment type="similarity">
    <text evidence="4 14">Belongs to the cytochrome P450 family.</text>
</comment>
<evidence type="ECO:0000256" key="9">
    <source>
        <dbReference type="ARBA" id="ARBA00023002"/>
    </source>
</evidence>
<dbReference type="InterPro" id="IPR002401">
    <property type="entry name" value="Cyt_P450_E_grp-I"/>
</dbReference>
<evidence type="ECO:0000256" key="8">
    <source>
        <dbReference type="ARBA" id="ARBA00022848"/>
    </source>
</evidence>
<comment type="cofactor">
    <cofactor evidence="1 13">
        <name>heme</name>
        <dbReference type="ChEBI" id="CHEBI:30413"/>
    </cofactor>
</comment>
<dbReference type="FunFam" id="1.10.630.10:FF:000238">
    <property type="entry name" value="Cytochrome P450 2A6"/>
    <property type="match status" value="1"/>
</dbReference>